<evidence type="ECO:0000313" key="2">
    <source>
        <dbReference type="EMBL" id="KAJ0978121.1"/>
    </source>
</evidence>
<keyword evidence="1" id="KW-0812">Transmembrane</keyword>
<reference evidence="2" key="1">
    <citation type="submission" date="2021-03" db="EMBL/GenBank/DDBJ databases">
        <authorList>
            <person name="Li Z."/>
            <person name="Yang C."/>
        </authorList>
    </citation>
    <scope>NUCLEOTIDE SEQUENCE</scope>
    <source>
        <strain evidence="2">Dzin_1.0</strain>
        <tissue evidence="2">Leaf</tissue>
    </source>
</reference>
<gene>
    <name evidence="2" type="ORF">J5N97_013595</name>
</gene>
<organism evidence="2 3">
    <name type="scientific">Dioscorea zingiberensis</name>
    <dbReference type="NCBI Taxonomy" id="325984"/>
    <lineage>
        <taxon>Eukaryota</taxon>
        <taxon>Viridiplantae</taxon>
        <taxon>Streptophyta</taxon>
        <taxon>Embryophyta</taxon>
        <taxon>Tracheophyta</taxon>
        <taxon>Spermatophyta</taxon>
        <taxon>Magnoliopsida</taxon>
        <taxon>Liliopsida</taxon>
        <taxon>Dioscoreales</taxon>
        <taxon>Dioscoreaceae</taxon>
        <taxon>Dioscorea</taxon>
    </lineage>
</organism>
<protein>
    <submittedName>
        <fullName evidence="2">Uncharacterized protein</fullName>
    </submittedName>
</protein>
<proteinExistence type="predicted"/>
<comment type="caution">
    <text evidence="2">The sequence shown here is derived from an EMBL/GenBank/DDBJ whole genome shotgun (WGS) entry which is preliminary data.</text>
</comment>
<name>A0A9D5HIS6_9LILI</name>
<keyword evidence="1" id="KW-1133">Transmembrane helix</keyword>
<dbReference type="AlphaFoldDB" id="A0A9D5HIS6"/>
<dbReference type="Proteomes" id="UP001085076">
    <property type="component" value="Miscellaneous, Linkage group lg03"/>
</dbReference>
<dbReference type="EMBL" id="JAGGNH010000003">
    <property type="protein sequence ID" value="KAJ0978121.1"/>
    <property type="molecule type" value="Genomic_DNA"/>
</dbReference>
<accession>A0A9D5HIS6</accession>
<feature type="transmembrane region" description="Helical" evidence="1">
    <location>
        <begin position="31"/>
        <end position="50"/>
    </location>
</feature>
<reference evidence="2" key="2">
    <citation type="journal article" date="2022" name="Hortic Res">
        <title>The genome of Dioscorea zingiberensis sheds light on the biosynthesis, origin and evolution of the medicinally important diosgenin saponins.</title>
        <authorList>
            <person name="Li Y."/>
            <person name="Tan C."/>
            <person name="Li Z."/>
            <person name="Guo J."/>
            <person name="Li S."/>
            <person name="Chen X."/>
            <person name="Wang C."/>
            <person name="Dai X."/>
            <person name="Yang H."/>
            <person name="Song W."/>
            <person name="Hou L."/>
            <person name="Xu J."/>
            <person name="Tong Z."/>
            <person name="Xu A."/>
            <person name="Yuan X."/>
            <person name="Wang W."/>
            <person name="Yang Q."/>
            <person name="Chen L."/>
            <person name="Sun Z."/>
            <person name="Wang K."/>
            <person name="Pan B."/>
            <person name="Chen J."/>
            <person name="Bao Y."/>
            <person name="Liu F."/>
            <person name="Qi X."/>
            <person name="Gang D.R."/>
            <person name="Wen J."/>
            <person name="Li J."/>
        </authorList>
    </citation>
    <scope>NUCLEOTIDE SEQUENCE</scope>
    <source>
        <strain evidence="2">Dzin_1.0</strain>
    </source>
</reference>
<keyword evidence="1" id="KW-0472">Membrane</keyword>
<sequence>MMRCYANLQVALSLDIDERKKASISASSRPLIVLLLPTLLLLFLGMALSWRSGANESWKKRRLNVPQEAWAGHSSARPSPSESSIPAPLSAGTWRIVFRDMERSIARTCLARRQWYWFVLMNDGKLFESSWPKSVADISGKTSMLVLTGEMHRYMKSLSVNFIGIARLRNHFFLSAISWRTLRLGKIALLSQQKKKLAK</sequence>
<keyword evidence="3" id="KW-1185">Reference proteome</keyword>
<evidence type="ECO:0000256" key="1">
    <source>
        <dbReference type="SAM" id="Phobius"/>
    </source>
</evidence>
<evidence type="ECO:0000313" key="3">
    <source>
        <dbReference type="Proteomes" id="UP001085076"/>
    </source>
</evidence>